<dbReference type="EMBL" id="VWMK01000010">
    <property type="protein sequence ID" value="KAA3765190.1"/>
    <property type="molecule type" value="Genomic_DNA"/>
</dbReference>
<dbReference type="Pfam" id="PF13715">
    <property type="entry name" value="CarbopepD_reg_2"/>
    <property type="match status" value="1"/>
</dbReference>
<comment type="caution">
    <text evidence="4">The sequence shown here is derived from an EMBL/GenBank/DDBJ whole genome shotgun (WGS) entry which is preliminary data.</text>
</comment>
<keyword evidence="1" id="KW-0812">Transmembrane</keyword>
<dbReference type="InterPro" id="IPR008969">
    <property type="entry name" value="CarboxyPept-like_regulatory"/>
</dbReference>
<dbReference type="Pfam" id="PF07715">
    <property type="entry name" value="Plug"/>
    <property type="match status" value="1"/>
</dbReference>
<organism evidence="4 5">
    <name type="scientific">Bacteroides salyersiae</name>
    <dbReference type="NCBI Taxonomy" id="291644"/>
    <lineage>
        <taxon>Bacteria</taxon>
        <taxon>Pseudomonadati</taxon>
        <taxon>Bacteroidota</taxon>
        <taxon>Bacteroidia</taxon>
        <taxon>Bacteroidales</taxon>
        <taxon>Bacteroidaceae</taxon>
        <taxon>Bacteroides</taxon>
    </lineage>
</organism>
<evidence type="ECO:0000313" key="5">
    <source>
        <dbReference type="Proteomes" id="UP000422221"/>
    </source>
</evidence>
<dbReference type="PROSITE" id="PS52016">
    <property type="entry name" value="TONB_DEPENDENT_REC_3"/>
    <property type="match status" value="1"/>
</dbReference>
<dbReference type="PROSITE" id="PS00018">
    <property type="entry name" value="EF_HAND_1"/>
    <property type="match status" value="1"/>
</dbReference>
<dbReference type="GeneID" id="93114476"/>
<name>A0A7J4XIK5_9BACE</name>
<evidence type="ECO:0000256" key="2">
    <source>
        <dbReference type="SAM" id="SignalP"/>
    </source>
</evidence>
<dbReference type="Proteomes" id="UP000422221">
    <property type="component" value="Unassembled WGS sequence"/>
</dbReference>
<dbReference type="InterPro" id="IPR023996">
    <property type="entry name" value="TonB-dep_OMP_SusC/RagA"/>
</dbReference>
<dbReference type="InterPro" id="IPR012910">
    <property type="entry name" value="Plug_dom"/>
</dbReference>
<dbReference type="InterPro" id="IPR023997">
    <property type="entry name" value="TonB-dep_OMP_SusC/RagA_CS"/>
</dbReference>
<protein>
    <submittedName>
        <fullName evidence="4">TonB-dependent receptor</fullName>
    </submittedName>
</protein>
<keyword evidence="1" id="KW-0472">Membrane</keyword>
<evidence type="ECO:0000256" key="1">
    <source>
        <dbReference type="PROSITE-ProRule" id="PRU01360"/>
    </source>
</evidence>
<gene>
    <name evidence="4" type="ORF">F3F73_11475</name>
</gene>
<dbReference type="InterPro" id="IPR018247">
    <property type="entry name" value="EF_Hand_1_Ca_BS"/>
</dbReference>
<keyword evidence="4" id="KW-0675">Receptor</keyword>
<feature type="signal peptide" evidence="2">
    <location>
        <begin position="1"/>
        <end position="27"/>
    </location>
</feature>
<dbReference type="NCBIfam" id="TIGR04056">
    <property type="entry name" value="OMP_RagA_SusC"/>
    <property type="match status" value="1"/>
</dbReference>
<sequence length="1053" mass="118257">MNSNGFIALGRGIMCLFLLTVSLMVQAANPVKVTGRVTDTTGELMIGVTIQEKGTSNGTITDMNGTYNLTLTTKDPILVVSYIGYQTQEKKVNGTVLDITLQDDVTTLDEVQVVGYGTMRKVSVVGAQSTLKMEHIKAPVANMSSILAGRISGLVAVQRTGVPGQDDSDIWIRGISSMTNTNKGPLILVDGIERDFKQLDPEDIESVTVLKDAASTAVYGVRGGNGVILITTKPGIVSEPKFSVDYYEGFTRLTRIPDLVDGYEYMDAVNEAYNNTYGAPYYSQQYIENTKMANGLIPNTSNDRTVNKYLYPNVDWMKELYKNFGRNRRANLNVRGGAPNASYYISLSYYDESGLTKTDPKQPYSTEISYNRYNFLTNINLKATKKTTMDVGVNGWFSSGNYPAVDLNDIFSKAMMINPVIYPVEYPDGSNPGFSQYQREFDSPYVTLTRRGYKTEYKTQINSNLKVTQDLDFWDWSKGFTAHALIAFDVRANQQLNYKVDDSTWKPAGRKNGDVWVDDGNLFDEAGNLILQEEYKGNSTVNFERDKQVYRTFYAEAALNYKRLFGGVHNVSGLLLFNMRDYRDANGDNLINSLPYKQMSLSSRVTYSYNDRYFIEGNVGYTGSENFSPGHRFGVFPAMAVGWVPSNEKFWASVAPYISFLKFRYSHGLVGSDSLGDTRFGFETEITSKNGYSNSWAQGGIGINKYGYQARWCTILKQDLGIEINFLNNDLAFVFDLFKEHRDKIFVSRNNLPLYAGFAVSASGNVGIVENKGFEASFEYNHQFGKDWTVSLRGNFTMNEDEIIENAEPAPAYPWLEKRGTNVLARFGYIAEGLYESEEEIKERNITQFGETYPGQLVKPGDIKYKDLNGDGHIDEYDMCKIGRGDVPKYYYGFGGDFRYKNIGVGILFQGTAGADRVMEGSGIRPFTSSTGGGTLYANITDRWSKDDPSNDNVFYPRLAWSSADPSNINNFQTSTWWQKDMSFLRLKQFTVSYYFPKAWTKKSFLSGGRFYIMGSNVLTFSKFKLWDPELNTNNGISYPNVSSYTIGVAINL</sequence>
<dbReference type="AlphaFoldDB" id="A0A7J4XIK5"/>
<keyword evidence="2" id="KW-0732">Signal</keyword>
<dbReference type="RefSeq" id="WP_005934208.1">
    <property type="nucleotide sequence ID" value="NZ_CABKSE010000004.1"/>
</dbReference>
<evidence type="ECO:0000259" key="3">
    <source>
        <dbReference type="Pfam" id="PF07715"/>
    </source>
</evidence>
<dbReference type="InterPro" id="IPR037066">
    <property type="entry name" value="Plug_dom_sf"/>
</dbReference>
<evidence type="ECO:0000313" key="4">
    <source>
        <dbReference type="EMBL" id="KAA3765190.1"/>
    </source>
</evidence>
<comment type="similarity">
    <text evidence="1">Belongs to the TonB-dependent receptor family.</text>
</comment>
<dbReference type="GO" id="GO:0009279">
    <property type="term" value="C:cell outer membrane"/>
    <property type="evidence" value="ECO:0007669"/>
    <property type="project" value="UniProtKB-SubCell"/>
</dbReference>
<dbReference type="FunFam" id="2.170.130.10:FF:000003">
    <property type="entry name" value="SusC/RagA family TonB-linked outer membrane protein"/>
    <property type="match status" value="1"/>
</dbReference>
<dbReference type="NCBIfam" id="TIGR04057">
    <property type="entry name" value="SusC_RagA_signa"/>
    <property type="match status" value="1"/>
</dbReference>
<dbReference type="SUPFAM" id="SSF56935">
    <property type="entry name" value="Porins"/>
    <property type="match status" value="1"/>
</dbReference>
<dbReference type="Gene3D" id="2.60.40.1120">
    <property type="entry name" value="Carboxypeptidase-like, regulatory domain"/>
    <property type="match status" value="1"/>
</dbReference>
<dbReference type="InterPro" id="IPR039426">
    <property type="entry name" value="TonB-dep_rcpt-like"/>
</dbReference>
<feature type="chain" id="PRO_5029558429" evidence="2">
    <location>
        <begin position="28"/>
        <end position="1053"/>
    </location>
</feature>
<reference evidence="4 5" key="1">
    <citation type="journal article" date="2019" name="Nat. Med.">
        <title>A library of human gut bacterial isolates paired with longitudinal multiomics data enables mechanistic microbiome research.</title>
        <authorList>
            <person name="Poyet M."/>
            <person name="Groussin M."/>
            <person name="Gibbons S.M."/>
            <person name="Avila-Pacheco J."/>
            <person name="Jiang X."/>
            <person name="Kearney S.M."/>
            <person name="Perrotta A.R."/>
            <person name="Berdy B."/>
            <person name="Zhao S."/>
            <person name="Lieberman T.D."/>
            <person name="Swanson P.K."/>
            <person name="Smith M."/>
            <person name="Roesemann S."/>
            <person name="Alexander J.E."/>
            <person name="Rich S.A."/>
            <person name="Livny J."/>
            <person name="Vlamakis H."/>
            <person name="Clish C."/>
            <person name="Bullock K."/>
            <person name="Deik A."/>
            <person name="Scott J."/>
            <person name="Pierce K.A."/>
            <person name="Xavier R.J."/>
            <person name="Alm E.J."/>
        </authorList>
    </citation>
    <scope>NUCLEOTIDE SEQUENCE [LARGE SCALE GENOMIC DNA]</scope>
    <source>
        <strain evidence="4 5">BIOML-A10</strain>
    </source>
</reference>
<keyword evidence="1" id="KW-0998">Cell outer membrane</keyword>
<dbReference type="SUPFAM" id="SSF49464">
    <property type="entry name" value="Carboxypeptidase regulatory domain-like"/>
    <property type="match status" value="1"/>
</dbReference>
<keyword evidence="1" id="KW-1134">Transmembrane beta strand</keyword>
<proteinExistence type="inferred from homology"/>
<accession>A0A7J4XIK5</accession>
<feature type="domain" description="TonB-dependent receptor plug" evidence="3">
    <location>
        <begin position="123"/>
        <end position="227"/>
    </location>
</feature>
<keyword evidence="1" id="KW-0813">Transport</keyword>
<dbReference type="Gene3D" id="2.170.130.10">
    <property type="entry name" value="TonB-dependent receptor, plug domain"/>
    <property type="match status" value="1"/>
</dbReference>
<comment type="subcellular location">
    <subcellularLocation>
        <location evidence="1">Cell outer membrane</location>
        <topology evidence="1">Multi-pass membrane protein</topology>
    </subcellularLocation>
</comment>